<evidence type="ECO:0000256" key="4">
    <source>
        <dbReference type="ARBA" id="ARBA00022692"/>
    </source>
</evidence>
<accession>A0AAU7VZ72</accession>
<keyword evidence="6 9" id="KW-0472">Membrane</keyword>
<feature type="transmembrane region" description="Helical" evidence="9">
    <location>
        <begin position="91"/>
        <end position="112"/>
    </location>
</feature>
<protein>
    <submittedName>
        <fullName evidence="11">FtsQ-type POTRA domain-containing protein</fullName>
    </submittedName>
</protein>
<feature type="region of interest" description="Disordered" evidence="8">
    <location>
        <begin position="1"/>
        <end position="62"/>
    </location>
</feature>
<name>A0AAU7VZ72_9MICO</name>
<evidence type="ECO:0000256" key="8">
    <source>
        <dbReference type="SAM" id="MobiDB-lite"/>
    </source>
</evidence>
<dbReference type="AlphaFoldDB" id="A0AAU7VZ72"/>
<dbReference type="PANTHER" id="PTHR37820:SF1">
    <property type="entry name" value="CELL DIVISION PROTEIN FTSQ"/>
    <property type="match status" value="1"/>
</dbReference>
<dbReference type="InterPro" id="IPR013685">
    <property type="entry name" value="POTRA_FtsQ_type"/>
</dbReference>
<feature type="compositionally biased region" description="Basic and acidic residues" evidence="8">
    <location>
        <begin position="14"/>
        <end position="35"/>
    </location>
</feature>
<dbReference type="PROSITE" id="PS51779">
    <property type="entry name" value="POTRA"/>
    <property type="match status" value="1"/>
</dbReference>
<evidence type="ECO:0000256" key="7">
    <source>
        <dbReference type="ARBA" id="ARBA00023306"/>
    </source>
</evidence>
<dbReference type="InterPro" id="IPR005548">
    <property type="entry name" value="Cell_div_FtsQ/DivIB_C"/>
</dbReference>
<evidence type="ECO:0000259" key="10">
    <source>
        <dbReference type="PROSITE" id="PS51779"/>
    </source>
</evidence>
<dbReference type="GO" id="GO:0051301">
    <property type="term" value="P:cell division"/>
    <property type="evidence" value="ECO:0007669"/>
    <property type="project" value="UniProtKB-KW"/>
</dbReference>
<keyword evidence="4 9" id="KW-0812">Transmembrane</keyword>
<evidence type="ECO:0000256" key="3">
    <source>
        <dbReference type="ARBA" id="ARBA00022618"/>
    </source>
</evidence>
<dbReference type="PANTHER" id="PTHR37820">
    <property type="entry name" value="CELL DIVISION PROTEIN DIVIB"/>
    <property type="match status" value="1"/>
</dbReference>
<evidence type="ECO:0000313" key="11">
    <source>
        <dbReference type="EMBL" id="XBX78845.1"/>
    </source>
</evidence>
<dbReference type="EMBL" id="CP158357">
    <property type="protein sequence ID" value="XBX78845.1"/>
    <property type="molecule type" value="Genomic_DNA"/>
</dbReference>
<keyword evidence="2" id="KW-1003">Cell membrane</keyword>
<evidence type="ECO:0000256" key="9">
    <source>
        <dbReference type="SAM" id="Phobius"/>
    </source>
</evidence>
<evidence type="ECO:0000256" key="2">
    <source>
        <dbReference type="ARBA" id="ARBA00022475"/>
    </source>
</evidence>
<keyword evidence="7" id="KW-0131">Cell cycle</keyword>
<dbReference type="InterPro" id="IPR050487">
    <property type="entry name" value="FtsQ_DivIB"/>
</dbReference>
<gene>
    <name evidence="11" type="ORF">ABS642_01795</name>
</gene>
<reference evidence="11" key="1">
    <citation type="submission" date="2024-06" db="EMBL/GenBank/DDBJ databases">
        <title>Draft genome sequence of Microbacterium sp. strain A8/3-1, isolated from Oxytropis tragacanthoides Fisch. ex DC. Root nodules in the Altai region of Russia.</title>
        <authorList>
            <person name="Sazanova A."/>
            <person name="Guro P."/>
            <person name="Kuznetsova I."/>
            <person name="Belimov A."/>
            <person name="Safronova V."/>
        </authorList>
    </citation>
    <scope>NUCLEOTIDE SEQUENCE</scope>
    <source>
        <strain evidence="11">A8/3-1</strain>
    </source>
</reference>
<dbReference type="RefSeq" id="WP_350352044.1">
    <property type="nucleotide sequence ID" value="NZ_CP158357.1"/>
</dbReference>
<proteinExistence type="predicted"/>
<comment type="subcellular location">
    <subcellularLocation>
        <location evidence="1">Membrane</location>
    </subcellularLocation>
</comment>
<evidence type="ECO:0000256" key="6">
    <source>
        <dbReference type="ARBA" id="ARBA00023136"/>
    </source>
</evidence>
<evidence type="ECO:0000256" key="5">
    <source>
        <dbReference type="ARBA" id="ARBA00022989"/>
    </source>
</evidence>
<keyword evidence="5 9" id="KW-1133">Transmembrane helix</keyword>
<dbReference type="Gene3D" id="3.10.20.310">
    <property type="entry name" value="membrane protein fhac"/>
    <property type="match status" value="1"/>
</dbReference>
<sequence>MRRPAPLPTAPEGKGQKDAAPEGETRPRRRERAEAESAVVEIEPGTTSVEPGVEGPQPTSTGDVWRAARARRKALRAEIRRFTQRSRRRRIIRLGSIGAVLLLIGGSVAAAYSPLFAVEKITVAGTTTLDPAVIETALADQIGTPLALVDTSEVKAALLAFPLIETYALEAKPPHDLTVRIVERTPVGVIRSDAGYTLVDAAGVALATTSDQPAGQPIIEVEGGVDSKAFESAGLVVRALPAGIRSALTGVSASTVDDVTLTLSTGLTVVWGSAEDSGLKAIALASAMNANLWATSIDVTSPKVAVVG</sequence>
<dbReference type="Pfam" id="PF08478">
    <property type="entry name" value="POTRA_1"/>
    <property type="match status" value="1"/>
</dbReference>
<dbReference type="GO" id="GO:0005886">
    <property type="term" value="C:plasma membrane"/>
    <property type="evidence" value="ECO:0007669"/>
    <property type="project" value="TreeGrafter"/>
</dbReference>
<evidence type="ECO:0000256" key="1">
    <source>
        <dbReference type="ARBA" id="ARBA00004370"/>
    </source>
</evidence>
<dbReference type="InterPro" id="IPR034746">
    <property type="entry name" value="POTRA"/>
</dbReference>
<keyword evidence="3" id="KW-0132">Cell division</keyword>
<organism evidence="11">
    <name type="scientific">Microbacterium sp. A8/3-1</name>
    <dbReference type="NCBI Taxonomy" id="3160749"/>
    <lineage>
        <taxon>Bacteria</taxon>
        <taxon>Bacillati</taxon>
        <taxon>Actinomycetota</taxon>
        <taxon>Actinomycetes</taxon>
        <taxon>Micrococcales</taxon>
        <taxon>Microbacteriaceae</taxon>
        <taxon>Microbacterium</taxon>
    </lineage>
</organism>
<dbReference type="Pfam" id="PF03799">
    <property type="entry name" value="FtsQ_DivIB_C"/>
    <property type="match status" value="1"/>
</dbReference>
<feature type="domain" description="POTRA" evidence="10">
    <location>
        <begin position="116"/>
        <end position="184"/>
    </location>
</feature>